<sequence length="241" mass="25607">MSSHDTPSDAGKATDPIQVQPNEHRQVWDTIAWVVAGTATPEQRRQVLAHLPHCAHCRDELALQQRIHAAMQDPPGAGAAADAGAIQAGLDRLWARDREAGPTMPVEGPRGRAANEGGRLTRWLTAAVAVQAVALCVLGLRLWPGEPPSSDYVTLSQPSTLPSGAVVRLVPEERVDMARLRQMLTRHGLRIVGADEDASSLLLAPLMPAASGASTPGEALAQRLREEPGVLLAEPVATAER</sequence>
<reference evidence="3 4" key="1">
    <citation type="submission" date="2017-11" db="EMBL/GenBank/DDBJ databases">
        <title>Draft genome sequence of Mitsuaria sp. HWN-4.</title>
        <authorList>
            <person name="Gundlapally S.R."/>
        </authorList>
    </citation>
    <scope>NUCLEOTIDE SEQUENCE [LARGE SCALE GENOMIC DNA]</scope>
    <source>
        <strain evidence="3 4">HWN-4</strain>
    </source>
</reference>
<comment type="caution">
    <text evidence="3">The sequence shown here is derived from an EMBL/GenBank/DDBJ whole genome shotgun (WGS) entry which is preliminary data.</text>
</comment>
<dbReference type="Gene3D" id="1.10.10.1320">
    <property type="entry name" value="Anti-sigma factor, zinc-finger domain"/>
    <property type="match status" value="1"/>
</dbReference>
<accession>A0A2G9C6Z7</accession>
<feature type="region of interest" description="Disordered" evidence="1">
    <location>
        <begin position="1"/>
        <end position="22"/>
    </location>
</feature>
<dbReference type="Pfam" id="PF13490">
    <property type="entry name" value="zf-HC2"/>
    <property type="match status" value="1"/>
</dbReference>
<gene>
    <name evidence="3" type="ORF">CS062_16420</name>
</gene>
<keyword evidence="4" id="KW-1185">Reference proteome</keyword>
<dbReference type="RefSeq" id="WP_099862688.1">
    <property type="nucleotide sequence ID" value="NZ_PEOG01000045.1"/>
</dbReference>
<evidence type="ECO:0000256" key="1">
    <source>
        <dbReference type="SAM" id="MobiDB-lite"/>
    </source>
</evidence>
<dbReference type="OrthoDB" id="5958009at2"/>
<protein>
    <recommendedName>
        <fullName evidence="2">Putative zinc-finger domain-containing protein</fullName>
    </recommendedName>
</protein>
<dbReference type="InterPro" id="IPR041916">
    <property type="entry name" value="Anti_sigma_zinc_sf"/>
</dbReference>
<name>A0A2G9C6Z7_9BURK</name>
<feature type="domain" description="Putative zinc-finger" evidence="2">
    <location>
        <begin position="26"/>
        <end position="58"/>
    </location>
</feature>
<dbReference type="EMBL" id="PEOG01000045">
    <property type="protein sequence ID" value="PIM52135.1"/>
    <property type="molecule type" value="Genomic_DNA"/>
</dbReference>
<proteinExistence type="predicted"/>
<organism evidence="3 4">
    <name type="scientific">Roseateles chitinivorans</name>
    <dbReference type="NCBI Taxonomy" id="2917965"/>
    <lineage>
        <taxon>Bacteria</taxon>
        <taxon>Pseudomonadati</taxon>
        <taxon>Pseudomonadota</taxon>
        <taxon>Betaproteobacteria</taxon>
        <taxon>Burkholderiales</taxon>
        <taxon>Sphaerotilaceae</taxon>
        <taxon>Roseateles</taxon>
    </lineage>
</organism>
<dbReference type="AlphaFoldDB" id="A0A2G9C6Z7"/>
<dbReference type="Proteomes" id="UP000231501">
    <property type="component" value="Unassembled WGS sequence"/>
</dbReference>
<dbReference type="InterPro" id="IPR027383">
    <property type="entry name" value="Znf_put"/>
</dbReference>
<evidence type="ECO:0000259" key="2">
    <source>
        <dbReference type="Pfam" id="PF13490"/>
    </source>
</evidence>
<evidence type="ECO:0000313" key="3">
    <source>
        <dbReference type="EMBL" id="PIM52135.1"/>
    </source>
</evidence>
<evidence type="ECO:0000313" key="4">
    <source>
        <dbReference type="Proteomes" id="UP000231501"/>
    </source>
</evidence>